<sequence length="305" mass="35841">MTSSLPAPPLVSVVMCIYNGERFLKDQIDSILQQTYTNIELVCVDDQSTDRSVAIIQEYQRQDSRVKLFENERNLGFNKNFERGFSLCTGEFIAISDQDDVWHSHKIEDLIFYIGNSLLVYSNSELIDEDGKKLHQNLESSIKHVHDPSYKGFLEYNFVTGHTCLFKRELLQYITPIPKNVLYYDWWIGFTAAYVGKVFYLDKILTQYRLHSNSVIQKLKSSHTDKETEKGKRYAQALSFAEADFVKPKDKKEILNFLRIKLNASKDLFSSTNCYVHLLKNHRQYYPWYKKSFISKLNFIRRQCK</sequence>
<evidence type="ECO:0000259" key="1">
    <source>
        <dbReference type="Pfam" id="PF00535"/>
    </source>
</evidence>
<accession>A0ABW2DK96</accession>
<dbReference type="InterPro" id="IPR001173">
    <property type="entry name" value="Glyco_trans_2-like"/>
</dbReference>
<dbReference type="Proteomes" id="UP001596405">
    <property type="component" value="Unassembled WGS sequence"/>
</dbReference>
<name>A0ABW2DK96_9BACT</name>
<dbReference type="Pfam" id="PF00535">
    <property type="entry name" value="Glycos_transf_2"/>
    <property type="match status" value="1"/>
</dbReference>
<dbReference type="Gene3D" id="3.90.550.10">
    <property type="entry name" value="Spore Coat Polysaccharide Biosynthesis Protein SpsA, Chain A"/>
    <property type="match status" value="1"/>
</dbReference>
<dbReference type="EMBL" id="JBHSYQ010000005">
    <property type="protein sequence ID" value="MFC6998239.1"/>
    <property type="molecule type" value="Genomic_DNA"/>
</dbReference>
<dbReference type="PANTHER" id="PTHR22916">
    <property type="entry name" value="GLYCOSYLTRANSFERASE"/>
    <property type="match status" value="1"/>
</dbReference>
<reference evidence="3" key="1">
    <citation type="journal article" date="2019" name="Int. J. Syst. Evol. Microbiol.">
        <title>The Global Catalogue of Microorganisms (GCM) 10K type strain sequencing project: providing services to taxonomists for standard genome sequencing and annotation.</title>
        <authorList>
            <consortium name="The Broad Institute Genomics Platform"/>
            <consortium name="The Broad Institute Genome Sequencing Center for Infectious Disease"/>
            <person name="Wu L."/>
            <person name="Ma J."/>
        </authorList>
    </citation>
    <scope>NUCLEOTIDE SEQUENCE [LARGE SCALE GENOMIC DNA]</scope>
    <source>
        <strain evidence="3">CGMCC 4.7393</strain>
    </source>
</reference>
<dbReference type="InterPro" id="IPR029044">
    <property type="entry name" value="Nucleotide-diphossugar_trans"/>
</dbReference>
<gene>
    <name evidence="2" type="ORF">ACFQHR_11420</name>
</gene>
<protein>
    <submittedName>
        <fullName evidence="2">Glycosyltransferase family 2 protein</fullName>
    </submittedName>
</protein>
<organism evidence="2 3">
    <name type="scientific">Rufibacter roseus</name>
    <dbReference type="NCBI Taxonomy" id="1567108"/>
    <lineage>
        <taxon>Bacteria</taxon>
        <taxon>Pseudomonadati</taxon>
        <taxon>Bacteroidota</taxon>
        <taxon>Cytophagia</taxon>
        <taxon>Cytophagales</taxon>
        <taxon>Hymenobacteraceae</taxon>
        <taxon>Rufibacter</taxon>
    </lineage>
</organism>
<dbReference type="RefSeq" id="WP_082882924.1">
    <property type="nucleotide sequence ID" value="NZ_JBHSYQ010000005.1"/>
</dbReference>
<dbReference type="CDD" id="cd04196">
    <property type="entry name" value="GT_2_like_d"/>
    <property type="match status" value="1"/>
</dbReference>
<comment type="caution">
    <text evidence="2">The sequence shown here is derived from an EMBL/GenBank/DDBJ whole genome shotgun (WGS) entry which is preliminary data.</text>
</comment>
<feature type="domain" description="Glycosyltransferase 2-like" evidence="1">
    <location>
        <begin position="12"/>
        <end position="172"/>
    </location>
</feature>
<evidence type="ECO:0000313" key="3">
    <source>
        <dbReference type="Proteomes" id="UP001596405"/>
    </source>
</evidence>
<dbReference type="SUPFAM" id="SSF53448">
    <property type="entry name" value="Nucleotide-diphospho-sugar transferases"/>
    <property type="match status" value="1"/>
</dbReference>
<evidence type="ECO:0000313" key="2">
    <source>
        <dbReference type="EMBL" id="MFC6998239.1"/>
    </source>
</evidence>
<proteinExistence type="predicted"/>
<keyword evidence="3" id="KW-1185">Reference proteome</keyword>
<dbReference type="PANTHER" id="PTHR22916:SF3">
    <property type="entry name" value="UDP-GLCNAC:BETAGAL BETA-1,3-N-ACETYLGLUCOSAMINYLTRANSFERASE-LIKE PROTEIN 1"/>
    <property type="match status" value="1"/>
</dbReference>